<organism evidence="2">
    <name type="scientific">Parageobacillus thermoglucosidasius</name>
    <name type="common">Geobacillus thermoglucosidasius</name>
    <dbReference type="NCBI Taxonomy" id="1426"/>
    <lineage>
        <taxon>Bacteria</taxon>
        <taxon>Bacillati</taxon>
        <taxon>Bacillota</taxon>
        <taxon>Bacilli</taxon>
        <taxon>Bacillales</taxon>
        <taxon>Anoxybacillaceae</taxon>
        <taxon>Parageobacillus</taxon>
    </lineage>
</organism>
<proteinExistence type="predicted"/>
<sequence length="83" mass="9386">MPRKYIRCTKTATQSIAAPLWAFVCMATASIIIASLMILAAYFYLDERFAVLIAFMFANVDAMNEISEQKHRLGEKALFYARG</sequence>
<keyword evidence="1" id="KW-0472">Membrane</keyword>
<feature type="transmembrane region" description="Helical" evidence="1">
    <location>
        <begin position="20"/>
        <end position="43"/>
    </location>
</feature>
<reference evidence="2" key="1">
    <citation type="submission" date="2016-05" db="EMBL/GenBank/DDBJ databases">
        <authorList>
            <person name="Lavstsen T."/>
            <person name="Jespersen J.S."/>
        </authorList>
    </citation>
    <scope>NUCLEOTIDE SEQUENCE [LARGE SCALE GENOMIC DNA]</scope>
    <source>
        <strain evidence="2">W-2</strain>
    </source>
</reference>
<accession>A0A1B7KMP2</accession>
<name>A0A1B7KMP2_PARTM</name>
<comment type="caution">
    <text evidence="2">The sequence shown here is derived from an EMBL/GenBank/DDBJ whole genome shotgun (WGS) entry which is preliminary data.</text>
</comment>
<gene>
    <name evidence="2" type="ORF">A7K69_14885</name>
</gene>
<dbReference type="Proteomes" id="UP000078290">
    <property type="component" value="Unassembled WGS sequence"/>
</dbReference>
<keyword evidence="1" id="KW-0812">Transmembrane</keyword>
<protein>
    <submittedName>
        <fullName evidence="2">Uncharacterized protein</fullName>
    </submittedName>
</protein>
<keyword evidence="1" id="KW-1133">Transmembrane helix</keyword>
<evidence type="ECO:0000256" key="1">
    <source>
        <dbReference type="SAM" id="Phobius"/>
    </source>
</evidence>
<dbReference type="AlphaFoldDB" id="A0A1B7KMP2"/>
<evidence type="ECO:0000313" key="2">
    <source>
        <dbReference type="EMBL" id="OAT71365.1"/>
    </source>
</evidence>
<dbReference type="EMBL" id="LXMA01000043">
    <property type="protein sequence ID" value="OAT71365.1"/>
    <property type="molecule type" value="Genomic_DNA"/>
</dbReference>